<dbReference type="InterPro" id="IPR005467">
    <property type="entry name" value="His_kinase_dom"/>
</dbReference>
<dbReference type="CDD" id="cd00082">
    <property type="entry name" value="HisKA"/>
    <property type="match status" value="1"/>
</dbReference>
<dbReference type="RefSeq" id="WP_129030303.1">
    <property type="nucleotide sequence ID" value="NZ_QMAP01000005.1"/>
</dbReference>
<feature type="transmembrane region" description="Helical" evidence="14">
    <location>
        <begin position="185"/>
        <end position="203"/>
    </location>
</feature>
<keyword evidence="6" id="KW-0808">Transferase</keyword>
<name>A0A4Q0VDN1_CLOTA</name>
<accession>A0A4Q0VDN1</accession>
<keyword evidence="12" id="KW-0902">Two-component regulatory system</keyword>
<comment type="caution">
    <text evidence="17">The sequence shown here is derived from an EMBL/GenBank/DDBJ whole genome shotgun (WGS) entry which is preliminary data.</text>
</comment>
<evidence type="ECO:0000256" key="12">
    <source>
        <dbReference type="ARBA" id="ARBA00023012"/>
    </source>
</evidence>
<evidence type="ECO:0000259" key="15">
    <source>
        <dbReference type="PROSITE" id="PS50109"/>
    </source>
</evidence>
<evidence type="ECO:0000256" key="9">
    <source>
        <dbReference type="ARBA" id="ARBA00022777"/>
    </source>
</evidence>
<evidence type="ECO:0000256" key="2">
    <source>
        <dbReference type="ARBA" id="ARBA00004651"/>
    </source>
</evidence>
<dbReference type="Pfam" id="PF00512">
    <property type="entry name" value="HisKA"/>
    <property type="match status" value="1"/>
</dbReference>
<keyword evidence="5" id="KW-0597">Phosphoprotein</keyword>
<evidence type="ECO:0000259" key="16">
    <source>
        <dbReference type="PROSITE" id="PS50885"/>
    </source>
</evidence>
<dbReference type="PROSITE" id="PS50885">
    <property type="entry name" value="HAMP"/>
    <property type="match status" value="1"/>
</dbReference>
<dbReference type="InterPro" id="IPR036097">
    <property type="entry name" value="HisK_dim/P_sf"/>
</dbReference>
<keyword evidence="8" id="KW-0547">Nucleotide-binding</keyword>
<dbReference type="PANTHER" id="PTHR45528:SF1">
    <property type="entry name" value="SENSOR HISTIDINE KINASE CPXA"/>
    <property type="match status" value="1"/>
</dbReference>
<dbReference type="InterPro" id="IPR050398">
    <property type="entry name" value="HssS/ArlS-like"/>
</dbReference>
<dbReference type="SUPFAM" id="SSF47384">
    <property type="entry name" value="Homodimeric domain of signal transducing histidine kinase"/>
    <property type="match status" value="1"/>
</dbReference>
<feature type="transmembrane region" description="Helical" evidence="14">
    <location>
        <begin position="316"/>
        <end position="335"/>
    </location>
</feature>
<keyword evidence="9 17" id="KW-0418">Kinase</keyword>
<dbReference type="GO" id="GO:0005886">
    <property type="term" value="C:plasma membrane"/>
    <property type="evidence" value="ECO:0007669"/>
    <property type="project" value="UniProtKB-SubCell"/>
</dbReference>
<keyword evidence="7 14" id="KW-0812">Transmembrane</keyword>
<feature type="transmembrane region" description="Helical" evidence="14">
    <location>
        <begin position="259"/>
        <end position="279"/>
    </location>
</feature>
<dbReference type="CDD" id="cd06225">
    <property type="entry name" value="HAMP"/>
    <property type="match status" value="1"/>
</dbReference>
<dbReference type="GO" id="GO:0000155">
    <property type="term" value="F:phosphorelay sensor kinase activity"/>
    <property type="evidence" value="ECO:0007669"/>
    <property type="project" value="InterPro"/>
</dbReference>
<reference evidence="17 18" key="1">
    <citation type="submission" date="2018-06" db="EMBL/GenBank/DDBJ databases">
        <title>Genome conservation of Clostridium tetani.</title>
        <authorList>
            <person name="Bruggemann H."/>
            <person name="Popoff M.R."/>
        </authorList>
    </citation>
    <scope>NUCLEOTIDE SEQUENCE [LARGE SCALE GENOMIC DNA]</scope>
    <source>
        <strain evidence="17 18">2017.061</strain>
    </source>
</reference>
<evidence type="ECO:0000256" key="10">
    <source>
        <dbReference type="ARBA" id="ARBA00022840"/>
    </source>
</evidence>
<dbReference type="EMBL" id="QMAP01000005">
    <property type="protein sequence ID" value="RXI49110.1"/>
    <property type="molecule type" value="Genomic_DNA"/>
</dbReference>
<evidence type="ECO:0000256" key="1">
    <source>
        <dbReference type="ARBA" id="ARBA00000085"/>
    </source>
</evidence>
<feature type="domain" description="HAMP" evidence="16">
    <location>
        <begin position="367"/>
        <end position="413"/>
    </location>
</feature>
<organism evidence="17 18">
    <name type="scientific">Clostridium tetani</name>
    <dbReference type="NCBI Taxonomy" id="1513"/>
    <lineage>
        <taxon>Bacteria</taxon>
        <taxon>Bacillati</taxon>
        <taxon>Bacillota</taxon>
        <taxon>Clostridia</taxon>
        <taxon>Eubacteriales</taxon>
        <taxon>Clostridiaceae</taxon>
        <taxon>Clostridium</taxon>
    </lineage>
</organism>
<dbReference type="InterPro" id="IPR003661">
    <property type="entry name" value="HisK_dim/P_dom"/>
</dbReference>
<gene>
    <name evidence="17" type="ORF">DP130_06780</name>
</gene>
<dbReference type="FunFam" id="3.30.565.10:FF:000013">
    <property type="entry name" value="Two-component sensor histidine kinase"/>
    <property type="match status" value="1"/>
</dbReference>
<evidence type="ECO:0000256" key="4">
    <source>
        <dbReference type="ARBA" id="ARBA00022475"/>
    </source>
</evidence>
<dbReference type="FunFam" id="1.10.287.130:FF:000008">
    <property type="entry name" value="Two-component sensor histidine kinase"/>
    <property type="match status" value="1"/>
</dbReference>
<evidence type="ECO:0000313" key="18">
    <source>
        <dbReference type="Proteomes" id="UP000290921"/>
    </source>
</evidence>
<keyword evidence="4" id="KW-1003">Cell membrane</keyword>
<comment type="catalytic activity">
    <reaction evidence="1">
        <text>ATP + protein L-histidine = ADP + protein N-phospho-L-histidine.</text>
        <dbReference type="EC" id="2.7.13.3"/>
    </reaction>
</comment>
<evidence type="ECO:0000256" key="14">
    <source>
        <dbReference type="SAM" id="Phobius"/>
    </source>
</evidence>
<evidence type="ECO:0000256" key="11">
    <source>
        <dbReference type="ARBA" id="ARBA00022989"/>
    </source>
</evidence>
<feature type="transmembrane region" description="Helical" evidence="14">
    <location>
        <begin position="12"/>
        <end position="33"/>
    </location>
</feature>
<evidence type="ECO:0000256" key="6">
    <source>
        <dbReference type="ARBA" id="ARBA00022679"/>
    </source>
</evidence>
<dbReference type="InterPro" id="IPR036890">
    <property type="entry name" value="HATPase_C_sf"/>
</dbReference>
<dbReference type="GO" id="GO:0005524">
    <property type="term" value="F:ATP binding"/>
    <property type="evidence" value="ECO:0007669"/>
    <property type="project" value="UniProtKB-KW"/>
</dbReference>
<dbReference type="InterPro" id="IPR003660">
    <property type="entry name" value="HAMP_dom"/>
</dbReference>
<dbReference type="EC" id="2.7.13.3" evidence="3"/>
<dbReference type="Pfam" id="PF02518">
    <property type="entry name" value="HATPase_c"/>
    <property type="match status" value="1"/>
</dbReference>
<dbReference type="SMART" id="SM00387">
    <property type="entry name" value="HATPase_c"/>
    <property type="match status" value="1"/>
</dbReference>
<proteinExistence type="predicted"/>
<evidence type="ECO:0000256" key="5">
    <source>
        <dbReference type="ARBA" id="ARBA00022553"/>
    </source>
</evidence>
<comment type="subcellular location">
    <subcellularLocation>
        <location evidence="2">Cell membrane</location>
        <topology evidence="2">Multi-pass membrane protein</topology>
    </subcellularLocation>
</comment>
<dbReference type="PANTHER" id="PTHR45528">
    <property type="entry name" value="SENSOR HISTIDINE KINASE CPXA"/>
    <property type="match status" value="1"/>
</dbReference>
<evidence type="ECO:0000313" key="17">
    <source>
        <dbReference type="EMBL" id="RXI49110.1"/>
    </source>
</evidence>
<feature type="transmembrane region" description="Helical" evidence="14">
    <location>
        <begin position="223"/>
        <end position="239"/>
    </location>
</feature>
<dbReference type="InterPro" id="IPR004358">
    <property type="entry name" value="Sig_transdc_His_kin-like_C"/>
</dbReference>
<dbReference type="SUPFAM" id="SSF55874">
    <property type="entry name" value="ATPase domain of HSP90 chaperone/DNA topoisomerase II/histidine kinase"/>
    <property type="match status" value="1"/>
</dbReference>
<dbReference type="PROSITE" id="PS51257">
    <property type="entry name" value="PROKAR_LIPOPROTEIN"/>
    <property type="match status" value="1"/>
</dbReference>
<dbReference type="PRINTS" id="PR00344">
    <property type="entry name" value="BCTRLSENSOR"/>
</dbReference>
<evidence type="ECO:0000256" key="7">
    <source>
        <dbReference type="ARBA" id="ARBA00022692"/>
    </source>
</evidence>
<dbReference type="SMART" id="SM00388">
    <property type="entry name" value="HisKA"/>
    <property type="match status" value="1"/>
</dbReference>
<keyword evidence="10" id="KW-0067">ATP-binding</keyword>
<dbReference type="InterPro" id="IPR003594">
    <property type="entry name" value="HATPase_dom"/>
</dbReference>
<feature type="transmembrane region" description="Helical" evidence="14">
    <location>
        <begin position="341"/>
        <end position="361"/>
    </location>
</feature>
<keyword evidence="11 14" id="KW-1133">Transmembrane helix</keyword>
<dbReference type="AlphaFoldDB" id="A0A4Q0VDN1"/>
<evidence type="ECO:0000256" key="3">
    <source>
        <dbReference type="ARBA" id="ARBA00012438"/>
    </source>
</evidence>
<dbReference type="PROSITE" id="PS50109">
    <property type="entry name" value="HIS_KIN"/>
    <property type="match status" value="1"/>
</dbReference>
<protein>
    <recommendedName>
        <fullName evidence="3">histidine kinase</fullName>
        <ecNumber evidence="3">2.7.13.3</ecNumber>
    </recommendedName>
</protein>
<dbReference type="Gene3D" id="3.30.565.10">
    <property type="entry name" value="Histidine kinase-like ATPase, C-terminal domain"/>
    <property type="match status" value="1"/>
</dbReference>
<feature type="domain" description="Histidine kinase" evidence="15">
    <location>
        <begin position="428"/>
        <end position="625"/>
    </location>
</feature>
<sequence length="643" mass="74813">MDIKLKNKKSILICFVVSVYLIAIASIACIDVLNNKYYLKKEAYINSEFFKKEVINYFENVQILIRSDKSDLNKKKQEDLESVKLKKVINNNKAFSYYIKNQNTGKVYTNISGLSNLNKYIEDKALYNLNLSKIEDNRFNFIRTEVERNNFTGNIIVLKKGETSTQLYRDYDYYNSIKSKLIKEIIIGIMSFGIGIFLILYLLKYKRDELKFIEKTRERYNKVPVELRIILLFIFLKIMSDYQRRIYLFDMPIKIERFIKLSFVALYIFYLLICGLNFINNKNNGTKIFKNSIVYKMKEDIRESFKIKSTIRKVTLVYITTISIGFVFIIGMAMFKYNKLIFLLIMTYIGIYAYIVPRYIFKKTAMVNKIVKGTEEMVAGNLDYTIDENDKGLLGKLAHNINNMKKGFKKSVENQVKSERLKSELITNVSHDLKTPLTSIINYVDLLKSEDLSKEDMNVYIQILDKKSKRLKVLIEDLFEASKISSGSIELNIEKVDISEILRQALGEFHEKIESSSLNFKVNMEKDGIYANLDGKKTWRVFENLIGNILKYSMKNSRVYIDLETEGNKAMVTMKNISAYEMDFNTEEIFERFKRGDKARKSDGSGLGLAIAKSIVELQGGNMDIVIDGDLFKVIIEFSLLDK</sequence>
<evidence type="ECO:0000256" key="8">
    <source>
        <dbReference type="ARBA" id="ARBA00022741"/>
    </source>
</evidence>
<dbReference type="Gene3D" id="1.10.287.130">
    <property type="match status" value="1"/>
</dbReference>
<dbReference type="Proteomes" id="UP000290921">
    <property type="component" value="Unassembled WGS sequence"/>
</dbReference>
<evidence type="ECO:0000256" key="13">
    <source>
        <dbReference type="ARBA" id="ARBA00023136"/>
    </source>
</evidence>
<keyword evidence="13 14" id="KW-0472">Membrane</keyword>